<proteinExistence type="predicted"/>
<dbReference type="KEGG" id="vg:5141985"/>
<sequence>MPRIKKIKKQTTLNINHGILKYFKIIIKSSNEDQIKDKKTEIDSCHINSNNAVDDNDKSNTDNNKSLPKENGNAIYIFCDRKMLNSSAIIGMKRPACIIEDSDDSSDDDQEVFVCTTPRPIKKPANFKKIKEELQSVLHYIIEDH</sequence>
<dbReference type="RefSeq" id="YP_308893.1">
    <property type="nucleotide sequence ID" value="NC_007383.1"/>
</dbReference>
<name>Q462G2_9ABAC</name>
<dbReference type="GeneID" id="5141985"/>
<evidence type="ECO:0000313" key="3">
    <source>
        <dbReference type="Proteomes" id="UP000207582"/>
    </source>
</evidence>
<feature type="region of interest" description="Disordered" evidence="1">
    <location>
        <begin position="47"/>
        <end position="69"/>
    </location>
</feature>
<accession>Q462G2</accession>
<reference evidence="2 3" key="1">
    <citation type="journal article" date="2005" name="Virology">
        <title>Sequence analysis of the complete genome of Trichoplusia ni single nucleopolyhedrovirus and the identification of a baculoviral photolyase gene.</title>
        <authorList>
            <person name="Willis L.G."/>
            <person name="Seipp R."/>
            <person name="Siepp R."/>
            <person name="Stewart T.M."/>
            <person name="Erlandson M.A."/>
            <person name="Theilmann D.A."/>
        </authorList>
    </citation>
    <scope>NUCLEOTIDE SEQUENCE [LARGE SCALE GENOMIC DNA]</scope>
</reference>
<evidence type="ECO:0000256" key="1">
    <source>
        <dbReference type="SAM" id="MobiDB-lite"/>
    </source>
</evidence>
<dbReference type="Proteomes" id="UP000207582">
    <property type="component" value="Segment"/>
</dbReference>
<protein>
    <submittedName>
        <fullName evidence="2">Uncharacterized protein</fullName>
    </submittedName>
</protein>
<evidence type="ECO:0000313" key="2">
    <source>
        <dbReference type="EMBL" id="AAZ67374.1"/>
    </source>
</evidence>
<keyword evidence="3" id="KW-1185">Reference proteome</keyword>
<organism evidence="2 3">
    <name type="scientific">Trichoplusia ni single nucleopolyhedrovirus</name>
    <dbReference type="NCBI Taxonomy" id="332054"/>
    <lineage>
        <taxon>Viruses</taxon>
        <taxon>Viruses incertae sedis</taxon>
        <taxon>Naldaviricetes</taxon>
        <taxon>Lefavirales</taxon>
        <taxon>Baculoviridae</taxon>
        <taxon>Alphabaculovirus</taxon>
        <taxon>Alphabaculovirus trini</taxon>
    </lineage>
</organism>
<dbReference type="EMBL" id="DQ017380">
    <property type="protein sequence ID" value="AAZ67374.1"/>
    <property type="molecule type" value="Genomic_DNA"/>
</dbReference>